<evidence type="ECO:0000313" key="3">
    <source>
        <dbReference type="Proteomes" id="UP000075714"/>
    </source>
</evidence>
<dbReference type="Proteomes" id="UP000075714">
    <property type="component" value="Unassembled WGS sequence"/>
</dbReference>
<dbReference type="AlphaFoldDB" id="A0A150H0W3"/>
<evidence type="ECO:0000313" key="2">
    <source>
        <dbReference type="EMBL" id="KXZ55622.1"/>
    </source>
</evidence>
<proteinExistence type="predicted"/>
<reference evidence="3" key="1">
    <citation type="journal article" date="2016" name="Nat. Commun.">
        <title>The Gonium pectorale genome demonstrates co-option of cell cycle regulation during the evolution of multicellularity.</title>
        <authorList>
            <person name="Hanschen E.R."/>
            <person name="Marriage T.N."/>
            <person name="Ferris P.J."/>
            <person name="Hamaji T."/>
            <person name="Toyoda A."/>
            <person name="Fujiyama A."/>
            <person name="Neme R."/>
            <person name="Noguchi H."/>
            <person name="Minakuchi Y."/>
            <person name="Suzuki M."/>
            <person name="Kawai-Toyooka H."/>
            <person name="Smith D.R."/>
            <person name="Sparks H."/>
            <person name="Anderson J."/>
            <person name="Bakaric R."/>
            <person name="Luria V."/>
            <person name="Karger A."/>
            <person name="Kirschner M.W."/>
            <person name="Durand P.M."/>
            <person name="Michod R.E."/>
            <person name="Nozaki H."/>
            <person name="Olson B.J."/>
        </authorList>
    </citation>
    <scope>NUCLEOTIDE SEQUENCE [LARGE SCALE GENOMIC DNA]</scope>
    <source>
        <strain evidence="3">NIES-2863</strain>
    </source>
</reference>
<dbReference type="EMBL" id="LSYV01000003">
    <property type="protein sequence ID" value="KXZ55622.1"/>
    <property type="molecule type" value="Genomic_DNA"/>
</dbReference>
<sequence length="344" mass="39307">MIPNREELKGKPTGYRIDLVVFSDQRWLREASALCEPVQLEEAARDGFTRLRDRPGNASTCWVVPYPRPPVAVWHGYPFVASFHYLRDERVAEMLTGVYGYGLKTDFDCFLTATLVQHFPYRLEMGRMHYTLLPDTSARLRRVAAELGLAHRGVHDVGPTWHGDVRSLVALANASLPLVHHLLDSQFAKEPDGSWRQNWAAGEGWPVWSKDMAVMYAADIAINHLVEEFEVSNKYDVHADTEKYTFTLYHIHSQHDDKDFSKFEFFKHKYAHRDISTGLDFNLVKDYALWLAVSTWRHVKGLQQQQQQQRGMEAAAADLAWGVLGGDAMGADVVHVAEQRKEDL</sequence>
<evidence type="ECO:0000259" key="1">
    <source>
        <dbReference type="Pfam" id="PF23741"/>
    </source>
</evidence>
<dbReference type="InterPro" id="IPR055588">
    <property type="entry name" value="DUF7164"/>
</dbReference>
<gene>
    <name evidence="2" type="ORF">GPECTOR_2g1172</name>
</gene>
<accession>A0A150H0W3</accession>
<keyword evidence="3" id="KW-1185">Reference proteome</keyword>
<name>A0A150H0W3_GONPE</name>
<feature type="domain" description="DUF7164" evidence="1">
    <location>
        <begin position="10"/>
        <end position="272"/>
    </location>
</feature>
<dbReference type="OrthoDB" id="330499at2759"/>
<organism evidence="2 3">
    <name type="scientific">Gonium pectorale</name>
    <name type="common">Green alga</name>
    <dbReference type="NCBI Taxonomy" id="33097"/>
    <lineage>
        <taxon>Eukaryota</taxon>
        <taxon>Viridiplantae</taxon>
        <taxon>Chlorophyta</taxon>
        <taxon>core chlorophytes</taxon>
        <taxon>Chlorophyceae</taxon>
        <taxon>CS clade</taxon>
        <taxon>Chlamydomonadales</taxon>
        <taxon>Volvocaceae</taxon>
        <taxon>Gonium</taxon>
    </lineage>
</organism>
<protein>
    <recommendedName>
        <fullName evidence="1">DUF7164 domain-containing protein</fullName>
    </recommendedName>
</protein>
<comment type="caution">
    <text evidence="2">The sequence shown here is derived from an EMBL/GenBank/DDBJ whole genome shotgun (WGS) entry which is preliminary data.</text>
</comment>
<dbReference type="STRING" id="33097.A0A150H0W3"/>
<dbReference type="Pfam" id="PF23741">
    <property type="entry name" value="DUF7164"/>
    <property type="match status" value="1"/>
</dbReference>